<proteinExistence type="predicted"/>
<name>K1L6I5_CECL9</name>
<organism evidence="2 3">
    <name type="scientific">Cecembia lonarensis (strain CCUG 58316 / KCTC 22772 / LW9)</name>
    <dbReference type="NCBI Taxonomy" id="1225176"/>
    <lineage>
        <taxon>Bacteria</taxon>
        <taxon>Pseudomonadati</taxon>
        <taxon>Bacteroidota</taxon>
        <taxon>Cytophagia</taxon>
        <taxon>Cytophagales</taxon>
        <taxon>Cyclobacteriaceae</taxon>
        <taxon>Cecembia</taxon>
    </lineage>
</organism>
<dbReference type="AlphaFoldDB" id="K1L6I5"/>
<dbReference type="EMBL" id="AMGM01000010">
    <property type="protein sequence ID" value="EKB50326.1"/>
    <property type="molecule type" value="Genomic_DNA"/>
</dbReference>
<feature type="region of interest" description="Disordered" evidence="1">
    <location>
        <begin position="1"/>
        <end position="24"/>
    </location>
</feature>
<sequence>MAVLERNQKDGFTQRVQRSAQRSQSIPNFKTLQIIFLTTKDTKENKSQLEDWFRVYGLRGREVVLENLNRSRMGGLTPKGSYIYRINALATNMRPRWGRI</sequence>
<protein>
    <submittedName>
        <fullName evidence="2">Uncharacterized protein</fullName>
    </submittedName>
</protein>
<feature type="compositionally biased region" description="Low complexity" evidence="1">
    <location>
        <begin position="14"/>
        <end position="24"/>
    </location>
</feature>
<evidence type="ECO:0000313" key="2">
    <source>
        <dbReference type="EMBL" id="EKB50326.1"/>
    </source>
</evidence>
<accession>K1L6I5</accession>
<comment type="caution">
    <text evidence="2">The sequence shown here is derived from an EMBL/GenBank/DDBJ whole genome shotgun (WGS) entry which is preliminary data.</text>
</comment>
<reference evidence="2 3" key="1">
    <citation type="journal article" date="2012" name="J. Bacteriol.">
        <title>Draft Genome Sequence of Cecembia lonarensis Strain LW9T, Isolated from Lonar Lake, a Haloalkaline Lake in India.</title>
        <authorList>
            <person name="Shivaji S."/>
            <person name="Ara S."/>
            <person name="Singh A."/>
            <person name="Pinnaka A.K."/>
        </authorList>
    </citation>
    <scope>NUCLEOTIDE SEQUENCE [LARGE SCALE GENOMIC DNA]</scope>
    <source>
        <strain evidence="2 3">LW9</strain>
    </source>
</reference>
<evidence type="ECO:0000313" key="3">
    <source>
        <dbReference type="Proteomes" id="UP000004478"/>
    </source>
</evidence>
<keyword evidence="3" id="KW-1185">Reference proteome</keyword>
<evidence type="ECO:0000256" key="1">
    <source>
        <dbReference type="SAM" id="MobiDB-lite"/>
    </source>
</evidence>
<gene>
    <name evidence="2" type="ORF">B879_01034</name>
</gene>
<dbReference type="Proteomes" id="UP000004478">
    <property type="component" value="Unassembled WGS sequence"/>
</dbReference>